<dbReference type="Proteomes" id="UP000078287">
    <property type="component" value="Unassembled WGS sequence"/>
</dbReference>
<feature type="domain" description="Transcription regulator TrmB N-terminal" evidence="1">
    <location>
        <begin position="9"/>
        <end position="76"/>
    </location>
</feature>
<dbReference type="EMBL" id="LWQS01000048">
    <property type="protein sequence ID" value="OAN46146.1"/>
    <property type="molecule type" value="Genomic_DNA"/>
</dbReference>
<keyword evidence="3" id="KW-1185">Reference proteome</keyword>
<sequence>MVDRTPEQLMALGLNRYEAATYLALLEHRGFTPAQAAVRAGVPRQRIYDILASLCARGLAIERHSDGQRRYFAVDPAVALPALMEARRRQFEQEQAALAAGMQSLLATLTPIFAAGHDQIDPLDYVDVLLDRRLVVERALALAGSAEREICVCFKLPLLGDQAANFAEVTKPLQRNVRYRAIYERAALANPELYGWVQQFVTWGQQARVVENLPLKVNLYDRRVALLSLQDPVTGALSFTALCVTHPNFGAFLQGAFEQLWEDAEPFTPN</sequence>
<evidence type="ECO:0000259" key="1">
    <source>
        <dbReference type="Pfam" id="PF01978"/>
    </source>
</evidence>
<gene>
    <name evidence="2" type="ORF">A6A03_13465</name>
</gene>
<reference evidence="2 3" key="1">
    <citation type="submission" date="2016-04" db="EMBL/GenBank/DDBJ databases">
        <title>Chloroflexus islandicus sp. nov., a thermophilic filamentous anoxygenic phototrophic bacterium from geyser Strokkur (Iceland).</title>
        <authorList>
            <person name="Gaisin V.A."/>
            <person name="Kalashnikov A.M."/>
            <person name="Sukhacheva M.V."/>
            <person name="Grouzdev D.S."/>
            <person name="Ivanov T.M."/>
            <person name="Kuznetsov B."/>
            <person name="Gorlenko V.M."/>
        </authorList>
    </citation>
    <scope>NUCLEOTIDE SEQUENCE [LARGE SCALE GENOMIC DNA]</scope>
    <source>
        <strain evidence="3">isl-2</strain>
    </source>
</reference>
<protein>
    <submittedName>
        <fullName evidence="2">TrmB family transcriptional regulator</fullName>
    </submittedName>
</protein>
<dbReference type="InterPro" id="IPR051797">
    <property type="entry name" value="TrmB-like"/>
</dbReference>
<dbReference type="Pfam" id="PF01978">
    <property type="entry name" value="TrmB"/>
    <property type="match status" value="1"/>
</dbReference>
<dbReference type="Gene3D" id="1.10.10.10">
    <property type="entry name" value="Winged helix-like DNA-binding domain superfamily/Winged helix DNA-binding domain"/>
    <property type="match status" value="1"/>
</dbReference>
<dbReference type="SUPFAM" id="SSF46785">
    <property type="entry name" value="Winged helix' DNA-binding domain"/>
    <property type="match status" value="1"/>
</dbReference>
<evidence type="ECO:0000313" key="3">
    <source>
        <dbReference type="Proteomes" id="UP000078287"/>
    </source>
</evidence>
<dbReference type="InterPro" id="IPR036388">
    <property type="entry name" value="WH-like_DNA-bd_sf"/>
</dbReference>
<dbReference type="PANTHER" id="PTHR34293">
    <property type="entry name" value="HTH-TYPE TRANSCRIPTIONAL REGULATOR TRMBL2"/>
    <property type="match status" value="1"/>
</dbReference>
<proteinExistence type="predicted"/>
<evidence type="ECO:0000313" key="2">
    <source>
        <dbReference type="EMBL" id="OAN46146.1"/>
    </source>
</evidence>
<name>A0A178MC87_9CHLR</name>
<organism evidence="2 3">
    <name type="scientific">Chloroflexus islandicus</name>
    <dbReference type="NCBI Taxonomy" id="1707952"/>
    <lineage>
        <taxon>Bacteria</taxon>
        <taxon>Bacillati</taxon>
        <taxon>Chloroflexota</taxon>
        <taxon>Chloroflexia</taxon>
        <taxon>Chloroflexales</taxon>
        <taxon>Chloroflexineae</taxon>
        <taxon>Chloroflexaceae</taxon>
        <taxon>Chloroflexus</taxon>
    </lineage>
</organism>
<dbReference type="OrthoDB" id="1493540at2"/>
<dbReference type="AlphaFoldDB" id="A0A178MC87"/>
<dbReference type="InterPro" id="IPR002831">
    <property type="entry name" value="Tscrpt_reg_TrmB_N"/>
</dbReference>
<comment type="caution">
    <text evidence="2">The sequence shown here is derived from an EMBL/GenBank/DDBJ whole genome shotgun (WGS) entry which is preliminary data.</text>
</comment>
<accession>A0A178MC87</accession>
<dbReference type="InterPro" id="IPR036390">
    <property type="entry name" value="WH_DNA-bd_sf"/>
</dbReference>
<dbReference type="STRING" id="1707952.A6A03_13465"/>
<dbReference type="PANTHER" id="PTHR34293:SF1">
    <property type="entry name" value="HTH-TYPE TRANSCRIPTIONAL REGULATOR TRMBL2"/>
    <property type="match status" value="1"/>
</dbReference>